<dbReference type="Pfam" id="PF12697">
    <property type="entry name" value="Abhydrolase_6"/>
    <property type="match status" value="1"/>
</dbReference>
<dbReference type="GO" id="GO:0016787">
    <property type="term" value="F:hydrolase activity"/>
    <property type="evidence" value="ECO:0007669"/>
    <property type="project" value="UniProtKB-KW"/>
</dbReference>
<keyword evidence="2" id="KW-0378">Hydrolase</keyword>
<dbReference type="InterPro" id="IPR000073">
    <property type="entry name" value="AB_hydrolase_1"/>
</dbReference>
<keyword evidence="3" id="KW-1185">Reference proteome</keyword>
<evidence type="ECO:0000313" key="3">
    <source>
        <dbReference type="Proteomes" id="UP000509750"/>
    </source>
</evidence>
<dbReference type="PRINTS" id="PR00111">
    <property type="entry name" value="ABHYDROLASE"/>
</dbReference>
<dbReference type="Proteomes" id="UP000509750">
    <property type="component" value="Chromosome"/>
</dbReference>
<sequence>MPYATNNSIQLYYEVDGEGYAGDAEGTNSTNTVTFCGELGFGPWQWGWQHAAVAGPYRAVIPATRGTDDSDAPPGPYTVADLVGDLDAVLSDAGVRSTHLVGVGLGGAVALTAALGSDRVRKLALVGTAAYGEGLNPDPLRPDPDDPETLASSLEAAFSREFVGSQPDVLSRIAEWRAAEDADPEAWESTRAALDSFDLTDRLYEVTNEALVLHGSEDALCPPGKGEELAEGLPRGEFEAVEGAGHLAHIEHSRTVNDRLLEFLGS</sequence>
<dbReference type="PANTHER" id="PTHR43689:SF8">
    <property type="entry name" value="ALPHA_BETA-HYDROLASES SUPERFAMILY PROTEIN"/>
    <property type="match status" value="1"/>
</dbReference>
<protein>
    <submittedName>
        <fullName evidence="2">Alpha/beta fold hydrolase</fullName>
    </submittedName>
</protein>
<proteinExistence type="predicted"/>
<dbReference type="InterPro" id="IPR029058">
    <property type="entry name" value="AB_hydrolase_fold"/>
</dbReference>
<evidence type="ECO:0000313" key="2">
    <source>
        <dbReference type="EMBL" id="QLG28512.1"/>
    </source>
</evidence>
<dbReference type="SUPFAM" id="SSF53474">
    <property type="entry name" value="alpha/beta-Hydrolases"/>
    <property type="match status" value="1"/>
</dbReference>
<dbReference type="AlphaFoldDB" id="A0A7D5GCV2"/>
<feature type="domain" description="AB hydrolase-1" evidence="1">
    <location>
        <begin position="40"/>
        <end position="258"/>
    </location>
</feature>
<dbReference type="KEGG" id="halg:HUG10_13540"/>
<gene>
    <name evidence="2" type="ORF">HUG10_13540</name>
</gene>
<organism evidence="2 3">
    <name type="scientific">Halorarum halophilum</name>
    <dbReference type="NCBI Taxonomy" id="2743090"/>
    <lineage>
        <taxon>Archaea</taxon>
        <taxon>Methanobacteriati</taxon>
        <taxon>Methanobacteriota</taxon>
        <taxon>Stenosarchaea group</taxon>
        <taxon>Halobacteria</taxon>
        <taxon>Halobacteriales</taxon>
        <taxon>Haloferacaceae</taxon>
        <taxon>Halorarum</taxon>
    </lineage>
</organism>
<name>A0A7D5GCV2_9EURY</name>
<dbReference type="PANTHER" id="PTHR43689">
    <property type="entry name" value="HYDROLASE"/>
    <property type="match status" value="1"/>
</dbReference>
<dbReference type="RefSeq" id="WP_179170086.1">
    <property type="nucleotide sequence ID" value="NZ_CP058529.1"/>
</dbReference>
<accession>A0A7D5GCV2</accession>
<reference evidence="2 3" key="1">
    <citation type="submission" date="2020-07" db="EMBL/GenBank/DDBJ databases">
        <title>Gai3-2, isolated from salt lake.</title>
        <authorList>
            <person name="Cui H."/>
            <person name="Shi X."/>
        </authorList>
    </citation>
    <scope>NUCLEOTIDE SEQUENCE [LARGE SCALE GENOMIC DNA]</scope>
    <source>
        <strain evidence="2 3">Gai3-2</strain>
    </source>
</reference>
<evidence type="ECO:0000259" key="1">
    <source>
        <dbReference type="Pfam" id="PF12697"/>
    </source>
</evidence>
<dbReference type="OrthoDB" id="247398at2157"/>
<dbReference type="EMBL" id="CP058529">
    <property type="protein sequence ID" value="QLG28512.1"/>
    <property type="molecule type" value="Genomic_DNA"/>
</dbReference>
<dbReference type="Gene3D" id="3.40.50.1820">
    <property type="entry name" value="alpha/beta hydrolase"/>
    <property type="match status" value="1"/>
</dbReference>
<dbReference type="GeneID" id="56029875"/>